<keyword evidence="2" id="KW-1185">Reference proteome</keyword>
<evidence type="ECO:0000313" key="1">
    <source>
        <dbReference type="EnsemblMetazoa" id="PPA39116.1"/>
    </source>
</evidence>
<organism evidence="1 2">
    <name type="scientific">Pristionchus pacificus</name>
    <name type="common">Parasitic nematode worm</name>
    <dbReference type="NCBI Taxonomy" id="54126"/>
    <lineage>
        <taxon>Eukaryota</taxon>
        <taxon>Metazoa</taxon>
        <taxon>Ecdysozoa</taxon>
        <taxon>Nematoda</taxon>
        <taxon>Chromadorea</taxon>
        <taxon>Rhabditida</taxon>
        <taxon>Rhabditina</taxon>
        <taxon>Diplogasteromorpha</taxon>
        <taxon>Diplogasteroidea</taxon>
        <taxon>Neodiplogasteridae</taxon>
        <taxon>Pristionchus</taxon>
    </lineage>
</organism>
<dbReference type="Proteomes" id="UP000005239">
    <property type="component" value="Unassembled WGS sequence"/>
</dbReference>
<reference evidence="1" key="2">
    <citation type="submission" date="2022-06" db="UniProtKB">
        <authorList>
            <consortium name="EnsemblMetazoa"/>
        </authorList>
    </citation>
    <scope>IDENTIFICATION</scope>
    <source>
        <strain evidence="1">PS312</strain>
    </source>
</reference>
<name>A0A2A6CT73_PRIPA</name>
<dbReference type="EnsemblMetazoa" id="PPA39116.1">
    <property type="protein sequence ID" value="PPA39116.1"/>
    <property type="gene ID" value="WBGene00277485"/>
</dbReference>
<evidence type="ECO:0000313" key="2">
    <source>
        <dbReference type="Proteomes" id="UP000005239"/>
    </source>
</evidence>
<dbReference type="AlphaFoldDB" id="A0A2A6CT73"/>
<accession>A0A8R1URU1</accession>
<protein>
    <submittedName>
        <fullName evidence="1">Uncharacterized protein</fullName>
    </submittedName>
</protein>
<proteinExistence type="predicted"/>
<gene>
    <name evidence="1" type="primary">WBGene00277485</name>
</gene>
<sequence length="76" mass="8631">MAAHNLFISPNFHLKQYYTDRTLRIHSPTTILAGSFSESVSTGHKLNLQIRKNILLIGVFYPLSALSIYPETKKKV</sequence>
<accession>A0A2A6CT73</accession>
<reference evidence="2" key="1">
    <citation type="journal article" date="2008" name="Nat. Genet.">
        <title>The Pristionchus pacificus genome provides a unique perspective on nematode lifestyle and parasitism.</title>
        <authorList>
            <person name="Dieterich C."/>
            <person name="Clifton S.W."/>
            <person name="Schuster L.N."/>
            <person name="Chinwalla A."/>
            <person name="Delehaunty K."/>
            <person name="Dinkelacker I."/>
            <person name="Fulton L."/>
            <person name="Fulton R."/>
            <person name="Godfrey J."/>
            <person name="Minx P."/>
            <person name="Mitreva M."/>
            <person name="Roeseler W."/>
            <person name="Tian H."/>
            <person name="Witte H."/>
            <person name="Yang S.P."/>
            <person name="Wilson R.K."/>
            <person name="Sommer R.J."/>
        </authorList>
    </citation>
    <scope>NUCLEOTIDE SEQUENCE [LARGE SCALE GENOMIC DNA]</scope>
    <source>
        <strain evidence="2">PS312</strain>
    </source>
</reference>